<evidence type="ECO:0000259" key="10">
    <source>
        <dbReference type="PROSITE" id="PS01033"/>
    </source>
</evidence>
<dbReference type="PANTHER" id="PTHR43396">
    <property type="entry name" value="FLAVOHEMOPROTEIN"/>
    <property type="match status" value="1"/>
</dbReference>
<protein>
    <recommendedName>
        <fullName evidence="2">nitric oxide dioxygenase</fullName>
        <ecNumber evidence="2">1.14.12.17</ecNumber>
    </recommendedName>
</protein>
<dbReference type="GO" id="GO:0071500">
    <property type="term" value="P:cellular response to nitrosative stress"/>
    <property type="evidence" value="ECO:0007669"/>
    <property type="project" value="TreeGrafter"/>
</dbReference>
<dbReference type="GO" id="GO:0020037">
    <property type="term" value="F:heme binding"/>
    <property type="evidence" value="ECO:0007669"/>
    <property type="project" value="InterPro"/>
</dbReference>
<dbReference type="InterPro" id="IPR039261">
    <property type="entry name" value="FNR_nucleotide-bd"/>
</dbReference>
<dbReference type="EC" id="1.14.12.17" evidence="2"/>
<comment type="catalytic activity">
    <reaction evidence="8">
        <text>2 nitric oxide + NADH + 2 O2 = 2 nitrate + NAD(+) + H(+)</text>
        <dbReference type="Rhea" id="RHEA:19469"/>
        <dbReference type="ChEBI" id="CHEBI:15378"/>
        <dbReference type="ChEBI" id="CHEBI:15379"/>
        <dbReference type="ChEBI" id="CHEBI:16480"/>
        <dbReference type="ChEBI" id="CHEBI:17632"/>
        <dbReference type="ChEBI" id="CHEBI:57540"/>
        <dbReference type="ChEBI" id="CHEBI:57945"/>
        <dbReference type="EC" id="1.14.12.17"/>
    </reaction>
</comment>
<sequence>MGGIVSKEDATLVYITQDGSITITEEFARGYQADMPFDLKRPVVTRAHEALIHEHWAAVAQGTSAFESDKHVTPTKFFYSTFYSKLFQAVPAARALFRSSMTVQGKAITGMISTLATVMRSGDIVEMAQSLATAHAAFGATKDHYTAVGIVLLETLETISGPNWNEDIKTAYYTAYCFLYYLMLPVILGTTPATIEASIPGRVTAVTPSATACLVSIRVDFPLRYHAGDAVVLGTSLPTGDVTGTFPIVSVYNSGVPFFEVCVSPTVAPWLAEAPMDSVIRVFWVVSGVHFELDAPASIPTKLLFVSDGIHGAPFLAMVKGLHALGDAFVGDAIWLQCGLEPIPCFRRPLEGLANTTSSCANCETFFATTVSGDELLIAAPDIEARHLFVAGAASLEDTSMVYVDDDGSVGIRDNFRVLLAPDMGMSIKEPIVTPKHEALMRSHWAIVVKGTEAFDREKHVTPTKFFYTTFYSLLFEASPSIRPMFRSSMTFQGRMLTGVIGALATATHADNGIFNIQQLAVNHAKYGATNEHYITLGETLLQTLAIVSGSAWTEAIKIAYLNAYCLYYYIMLPVILDTPPAHIKTSLRALVTAKEMLADDIARITITVDFPLRYHPGDAVLLHLPMPSGDERRAYAITSLCEDARGTFEICVQSSSASSSWLVDAEVNAAVGVYWIMAGLHFETDTPATLPRKPLFVSEGIGAAPFLAMVKGLRSVLGDMEGDVVWLQVAPAPVEYFTNPWATRWDRCGIFADSAVTQSGLLAIAPDLAERHLYVAGSATFIETTKELFVAAGGAQYDVYSFDNNVKSPHTI</sequence>
<dbReference type="OrthoDB" id="436496at2759"/>
<organism evidence="12 13">
    <name type="scientific">Achlya hypogyna</name>
    <name type="common">Oomycete</name>
    <name type="synonym">Protoachlya hypogyna</name>
    <dbReference type="NCBI Taxonomy" id="1202772"/>
    <lineage>
        <taxon>Eukaryota</taxon>
        <taxon>Sar</taxon>
        <taxon>Stramenopiles</taxon>
        <taxon>Oomycota</taxon>
        <taxon>Saprolegniomycetes</taxon>
        <taxon>Saprolegniales</taxon>
        <taxon>Achlyaceae</taxon>
        <taxon>Achlya</taxon>
    </lineage>
</organism>
<dbReference type="InterPro" id="IPR017927">
    <property type="entry name" value="FAD-bd_FR_type"/>
</dbReference>
<evidence type="ECO:0000256" key="3">
    <source>
        <dbReference type="ARBA" id="ARBA00022575"/>
    </source>
</evidence>
<dbReference type="GO" id="GO:0046872">
    <property type="term" value="F:metal ion binding"/>
    <property type="evidence" value="ECO:0007669"/>
    <property type="project" value="UniProtKB-KW"/>
</dbReference>
<dbReference type="SUPFAM" id="SSF63380">
    <property type="entry name" value="Riboflavin synthase domain-like"/>
    <property type="match status" value="1"/>
</dbReference>
<reference evidence="12 13" key="1">
    <citation type="journal article" date="2014" name="Genome Biol. Evol.">
        <title>The secreted proteins of Achlya hypogyna and Thraustotheca clavata identify the ancestral oomycete secretome and reveal gene acquisitions by horizontal gene transfer.</title>
        <authorList>
            <person name="Misner I."/>
            <person name="Blouin N."/>
            <person name="Leonard G."/>
            <person name="Richards T.A."/>
            <person name="Lane C.E."/>
        </authorList>
    </citation>
    <scope>NUCLEOTIDE SEQUENCE [LARGE SCALE GENOMIC DNA]</scope>
    <source>
        <strain evidence="12 13">ATCC 48635</strain>
    </source>
</reference>
<dbReference type="SUPFAM" id="SSF46458">
    <property type="entry name" value="Globin-like"/>
    <property type="match status" value="2"/>
</dbReference>
<keyword evidence="4" id="KW-0349">Heme</keyword>
<evidence type="ECO:0000256" key="2">
    <source>
        <dbReference type="ARBA" id="ARBA00012229"/>
    </source>
</evidence>
<dbReference type="InterPro" id="IPR009050">
    <property type="entry name" value="Globin-like_sf"/>
</dbReference>
<evidence type="ECO:0000313" key="12">
    <source>
        <dbReference type="EMBL" id="OQR92903.1"/>
    </source>
</evidence>
<evidence type="ECO:0000259" key="11">
    <source>
        <dbReference type="PROSITE" id="PS51384"/>
    </source>
</evidence>
<dbReference type="PANTHER" id="PTHR43396:SF3">
    <property type="entry name" value="FLAVOHEMOPROTEIN"/>
    <property type="match status" value="1"/>
</dbReference>
<dbReference type="PROSITE" id="PS01033">
    <property type="entry name" value="GLOBIN"/>
    <property type="match status" value="1"/>
</dbReference>
<dbReference type="GO" id="GO:0046210">
    <property type="term" value="P:nitric oxide catabolic process"/>
    <property type="evidence" value="ECO:0007669"/>
    <property type="project" value="TreeGrafter"/>
</dbReference>
<dbReference type="GO" id="GO:0009636">
    <property type="term" value="P:response to toxic substance"/>
    <property type="evidence" value="ECO:0007669"/>
    <property type="project" value="UniProtKB-KW"/>
</dbReference>
<evidence type="ECO:0000256" key="6">
    <source>
        <dbReference type="ARBA" id="ARBA00023004"/>
    </source>
</evidence>
<dbReference type="EMBL" id="JNBR01000435">
    <property type="protein sequence ID" value="OQR92903.1"/>
    <property type="molecule type" value="Genomic_DNA"/>
</dbReference>
<comment type="catalytic activity">
    <reaction evidence="9">
        <text>2 nitric oxide + NADPH + 2 O2 = 2 nitrate + NADP(+) + H(+)</text>
        <dbReference type="Rhea" id="RHEA:19465"/>
        <dbReference type="ChEBI" id="CHEBI:15378"/>
        <dbReference type="ChEBI" id="CHEBI:15379"/>
        <dbReference type="ChEBI" id="CHEBI:16480"/>
        <dbReference type="ChEBI" id="CHEBI:17632"/>
        <dbReference type="ChEBI" id="CHEBI:57783"/>
        <dbReference type="ChEBI" id="CHEBI:58349"/>
        <dbReference type="EC" id="1.14.12.17"/>
    </reaction>
</comment>
<keyword evidence="6" id="KW-0408">Iron</keyword>
<dbReference type="PROSITE" id="PS51384">
    <property type="entry name" value="FAD_FR"/>
    <property type="match status" value="1"/>
</dbReference>
<evidence type="ECO:0000256" key="4">
    <source>
        <dbReference type="ARBA" id="ARBA00022617"/>
    </source>
</evidence>
<dbReference type="Pfam" id="PF00042">
    <property type="entry name" value="Globin"/>
    <property type="match status" value="1"/>
</dbReference>
<gene>
    <name evidence="12" type="ORF">ACHHYP_03065</name>
</gene>
<keyword evidence="5" id="KW-0479">Metal-binding</keyword>
<dbReference type="AlphaFoldDB" id="A0A1V9Z4F6"/>
<dbReference type="Gene3D" id="1.10.490.10">
    <property type="entry name" value="Globins"/>
    <property type="match status" value="2"/>
</dbReference>
<feature type="domain" description="FAD-binding FR-type" evidence="11">
    <location>
        <begin position="585"/>
        <end position="686"/>
    </location>
</feature>
<keyword evidence="7" id="KW-0520">NAD</keyword>
<keyword evidence="3" id="KW-0216">Detoxification</keyword>
<dbReference type="SUPFAM" id="SSF52343">
    <property type="entry name" value="Ferredoxin reductase-like, C-terminal NADP-linked domain"/>
    <property type="match status" value="1"/>
</dbReference>
<comment type="similarity">
    <text evidence="1">In the C-terminal section; belongs to the flavoprotein pyridine nucleotide cytochrome reductase family.</text>
</comment>
<dbReference type="Proteomes" id="UP000243579">
    <property type="component" value="Unassembled WGS sequence"/>
</dbReference>
<dbReference type="GO" id="GO:0008941">
    <property type="term" value="F:nitric oxide dioxygenase NAD(P)H activity"/>
    <property type="evidence" value="ECO:0007669"/>
    <property type="project" value="UniProtKB-EC"/>
</dbReference>
<evidence type="ECO:0000256" key="7">
    <source>
        <dbReference type="ARBA" id="ARBA00023027"/>
    </source>
</evidence>
<dbReference type="InterPro" id="IPR000971">
    <property type="entry name" value="Globin"/>
</dbReference>
<dbReference type="InterPro" id="IPR012292">
    <property type="entry name" value="Globin/Proto"/>
</dbReference>
<evidence type="ECO:0000256" key="9">
    <source>
        <dbReference type="ARBA" id="ARBA00049433"/>
    </source>
</evidence>
<evidence type="ECO:0000313" key="13">
    <source>
        <dbReference type="Proteomes" id="UP000243579"/>
    </source>
</evidence>
<evidence type="ECO:0000256" key="5">
    <source>
        <dbReference type="ARBA" id="ARBA00022723"/>
    </source>
</evidence>
<name>A0A1V9Z4F6_ACHHY</name>
<dbReference type="InterPro" id="IPR017938">
    <property type="entry name" value="Riboflavin_synthase-like_b-brl"/>
</dbReference>
<evidence type="ECO:0000256" key="8">
    <source>
        <dbReference type="ARBA" id="ARBA00048649"/>
    </source>
</evidence>
<feature type="domain" description="Globin" evidence="10">
    <location>
        <begin position="43"/>
        <end position="188"/>
    </location>
</feature>
<dbReference type="GO" id="GO:0071949">
    <property type="term" value="F:FAD binding"/>
    <property type="evidence" value="ECO:0007669"/>
    <property type="project" value="TreeGrafter"/>
</dbReference>
<comment type="caution">
    <text evidence="12">The sequence shown here is derived from an EMBL/GenBank/DDBJ whole genome shotgun (WGS) entry which is preliminary data.</text>
</comment>
<dbReference type="GO" id="GO:0019825">
    <property type="term" value="F:oxygen binding"/>
    <property type="evidence" value="ECO:0007669"/>
    <property type="project" value="InterPro"/>
</dbReference>
<evidence type="ECO:0000256" key="1">
    <source>
        <dbReference type="ARBA" id="ARBA00006401"/>
    </source>
</evidence>
<keyword evidence="13" id="KW-1185">Reference proteome</keyword>
<proteinExistence type="inferred from homology"/>
<accession>A0A1V9Z4F6</accession>
<dbReference type="Gene3D" id="2.40.30.10">
    <property type="entry name" value="Translation factors"/>
    <property type="match status" value="1"/>
</dbReference>